<dbReference type="EMBL" id="JAPHEH010000001">
    <property type="protein sequence ID" value="MDG4476523.1"/>
    <property type="molecule type" value="Genomic_DNA"/>
</dbReference>
<comment type="similarity">
    <text evidence="4">Belongs to the ABC transporter superfamily. ABCF family. YbiT subfamily.</text>
</comment>
<feature type="region of interest" description="Disordered" evidence="6">
    <location>
        <begin position="539"/>
        <end position="576"/>
    </location>
</feature>
<dbReference type="GO" id="GO:0003677">
    <property type="term" value="F:DNA binding"/>
    <property type="evidence" value="ECO:0007669"/>
    <property type="project" value="InterPro"/>
</dbReference>
<keyword evidence="2" id="KW-0547">Nucleotide-binding</keyword>
<dbReference type="Gene3D" id="1.10.287.380">
    <property type="entry name" value="Valyl-tRNA synthetase, C-terminal domain"/>
    <property type="match status" value="1"/>
</dbReference>
<evidence type="ECO:0000259" key="7">
    <source>
        <dbReference type="PROSITE" id="PS50893"/>
    </source>
</evidence>
<dbReference type="InterPro" id="IPR003439">
    <property type="entry name" value="ABC_transporter-like_ATP-bd"/>
</dbReference>
<evidence type="ECO:0000256" key="1">
    <source>
        <dbReference type="ARBA" id="ARBA00022737"/>
    </source>
</evidence>
<dbReference type="Pfam" id="PF00005">
    <property type="entry name" value="ABC_tran"/>
    <property type="match status" value="2"/>
</dbReference>
<feature type="compositionally biased region" description="Low complexity" evidence="6">
    <location>
        <begin position="539"/>
        <end position="555"/>
    </location>
</feature>
<dbReference type="PROSITE" id="PS00211">
    <property type="entry name" value="ABC_TRANSPORTER_1"/>
    <property type="match status" value="2"/>
</dbReference>
<dbReference type="InterPro" id="IPR032524">
    <property type="entry name" value="ABC_tran_C"/>
</dbReference>
<keyword evidence="9" id="KW-1185">Reference proteome</keyword>
<dbReference type="FunFam" id="3.40.50.300:FF:000011">
    <property type="entry name" value="Putative ABC transporter ATP-binding component"/>
    <property type="match status" value="1"/>
</dbReference>
<evidence type="ECO:0000256" key="5">
    <source>
        <dbReference type="ARBA" id="ARBA00074044"/>
    </source>
</evidence>
<reference evidence="8" key="2">
    <citation type="submission" date="2022-10" db="EMBL/GenBank/DDBJ databases">
        <authorList>
            <person name="Aronson H.S."/>
        </authorList>
    </citation>
    <scope>NUCLEOTIDE SEQUENCE</scope>
    <source>
        <strain evidence="8">RS19-109</strain>
    </source>
</reference>
<keyword evidence="3 8" id="KW-0067">ATP-binding</keyword>
<dbReference type="GO" id="GO:0016887">
    <property type="term" value="F:ATP hydrolysis activity"/>
    <property type="evidence" value="ECO:0007669"/>
    <property type="project" value="InterPro"/>
</dbReference>
<dbReference type="PANTHER" id="PTHR42855:SF2">
    <property type="entry name" value="DRUG RESISTANCE ABC TRANSPORTER,ATP-BINDING PROTEIN"/>
    <property type="match status" value="1"/>
</dbReference>
<dbReference type="InterPro" id="IPR032781">
    <property type="entry name" value="ABC_tran_Xtn"/>
</dbReference>
<dbReference type="PANTHER" id="PTHR42855">
    <property type="entry name" value="ABC TRANSPORTER ATP-BINDING SUBUNIT"/>
    <property type="match status" value="1"/>
</dbReference>
<accession>A0A9X4MHN1</accession>
<evidence type="ECO:0000256" key="2">
    <source>
        <dbReference type="ARBA" id="ARBA00022741"/>
    </source>
</evidence>
<dbReference type="SUPFAM" id="SSF52540">
    <property type="entry name" value="P-loop containing nucleoside triphosphate hydrolases"/>
    <property type="match status" value="2"/>
</dbReference>
<dbReference type="InterPro" id="IPR051309">
    <property type="entry name" value="ABCF_ATPase"/>
</dbReference>
<evidence type="ECO:0000256" key="3">
    <source>
        <dbReference type="ARBA" id="ARBA00022840"/>
    </source>
</evidence>
<proteinExistence type="inferred from homology"/>
<dbReference type="Proteomes" id="UP001154240">
    <property type="component" value="Unassembled WGS sequence"/>
</dbReference>
<keyword evidence="1" id="KW-0677">Repeat</keyword>
<dbReference type="RefSeq" id="WP_307633489.1">
    <property type="nucleotide sequence ID" value="NZ_JAPHEH010000001.1"/>
</dbReference>
<dbReference type="PROSITE" id="PS50893">
    <property type="entry name" value="ABC_TRANSPORTER_2"/>
    <property type="match status" value="2"/>
</dbReference>
<reference evidence="8" key="1">
    <citation type="journal article" date="2022" name="bioRxiv">
        <title>Thiovibrio frasassiensisgen. nov., sp. nov., an autotrophic, elemental sulfur disproportionating bacterium isolated from sulfidic karst sediment, and proposal of Thiovibrionaceae fam. nov.</title>
        <authorList>
            <person name="Aronson H."/>
            <person name="Thomas C."/>
            <person name="Bhattacharyya M."/>
            <person name="Eckstein S."/>
            <person name="Jensen S."/>
            <person name="Barco R."/>
            <person name="Macalady J."/>
            <person name="Amend J."/>
        </authorList>
    </citation>
    <scope>NUCLEOTIDE SEQUENCE</scope>
    <source>
        <strain evidence="8">RS19-109</strain>
    </source>
</reference>
<dbReference type="FunFam" id="3.40.50.300:FF:000070">
    <property type="entry name" value="Putative ABC transporter ATP-binding component"/>
    <property type="match status" value="1"/>
</dbReference>
<evidence type="ECO:0000256" key="4">
    <source>
        <dbReference type="ARBA" id="ARBA00061551"/>
    </source>
</evidence>
<gene>
    <name evidence="8" type="ORF">OLX77_10200</name>
</gene>
<dbReference type="AlphaFoldDB" id="A0A9X4MHN1"/>
<dbReference type="Pfam" id="PF16326">
    <property type="entry name" value="ABC_tran_CTD"/>
    <property type="match status" value="1"/>
</dbReference>
<feature type="domain" description="ABC transporter" evidence="7">
    <location>
        <begin position="327"/>
        <end position="541"/>
    </location>
</feature>
<dbReference type="InterPro" id="IPR037118">
    <property type="entry name" value="Val-tRNA_synth_C_sf"/>
</dbReference>
<sequence length="663" mass="74443">MLAINQLSIQFGSKQLFKNVSVRVHPGEKIGLVGVNGAGKSTLLKIMAGVKHVDDGILARSKNISVGYLPQEITAFPPGRTLFQEAETAFAEALSLQKELDQVNQDLGRIPPEDPGFADLLHRQGDLQHRLDQSDIFTMESQIERILLGLGFSQSDFSKDSISFSGGWLMRLMLAKILLAKPDLLLLDEPTNHLDIESLTWLEEFLQNHRGAMVMISHDRSFLDNLTTVTWEISLGELTVYKGNYSKYLVDKANRMIIKRAAYENQQAMIDQTMKFVDRFRSKASKATQVQSRLKQLEKIELIELDETENSIAFRFPPSPPSGRTMLEIEGLHKQFGEQPVFNNLSFSLQRGEKLAVLGVNGAGKSTLVKILAGLIPPDSGTIRKGHNVAISYFGQHQAQELDPRFTVLETLSHVNNEMSVTQTRSLLGAFLFRGDDVDKKVAVLSGGEKSRVALAKMIATPANLLILDEPTNHLDIQSQEVLQEAMRQYDGSIIVVSHNRYFANSFVSKVLEIKNSHGTIFDGNIDYYLHKTHAESAAAPPKSAVAPKSKPGAPVQEKQTKKGKESRKLQAEMRQQKNREIGPLKKNVERYEQEIDQLEPRKSQLEQAMADPELYKDQDRFAELNNEYTALGRKLKKTYADWEQDQAKIEAIEARFAEECEE</sequence>
<feature type="domain" description="ABC transporter" evidence="7">
    <location>
        <begin position="2"/>
        <end position="260"/>
    </location>
</feature>
<dbReference type="Gene3D" id="3.40.50.300">
    <property type="entry name" value="P-loop containing nucleotide triphosphate hydrolases"/>
    <property type="match status" value="2"/>
</dbReference>
<name>A0A9X4MHN1_9BACT</name>
<evidence type="ECO:0000313" key="9">
    <source>
        <dbReference type="Proteomes" id="UP001154240"/>
    </source>
</evidence>
<dbReference type="GO" id="GO:0005524">
    <property type="term" value="F:ATP binding"/>
    <property type="evidence" value="ECO:0007669"/>
    <property type="project" value="UniProtKB-KW"/>
</dbReference>
<evidence type="ECO:0000313" key="8">
    <source>
        <dbReference type="EMBL" id="MDG4476523.1"/>
    </source>
</evidence>
<organism evidence="8 9">
    <name type="scientific">Thiovibrio frasassiensis</name>
    <dbReference type="NCBI Taxonomy" id="2984131"/>
    <lineage>
        <taxon>Bacteria</taxon>
        <taxon>Pseudomonadati</taxon>
        <taxon>Thermodesulfobacteriota</taxon>
        <taxon>Desulfobulbia</taxon>
        <taxon>Desulfobulbales</taxon>
        <taxon>Thiovibrionaceae</taxon>
        <taxon>Thiovibrio</taxon>
    </lineage>
</organism>
<evidence type="ECO:0000256" key="6">
    <source>
        <dbReference type="SAM" id="MobiDB-lite"/>
    </source>
</evidence>
<dbReference type="CDD" id="cd03221">
    <property type="entry name" value="ABCF_EF-3"/>
    <property type="match status" value="2"/>
</dbReference>
<dbReference type="SMART" id="SM00382">
    <property type="entry name" value="AAA"/>
    <property type="match status" value="2"/>
</dbReference>
<protein>
    <recommendedName>
        <fullName evidence="5">Probable ATP-binding protein YbiT</fullName>
    </recommendedName>
</protein>
<dbReference type="InterPro" id="IPR027417">
    <property type="entry name" value="P-loop_NTPase"/>
</dbReference>
<dbReference type="InterPro" id="IPR003593">
    <property type="entry name" value="AAA+_ATPase"/>
</dbReference>
<dbReference type="Pfam" id="PF12848">
    <property type="entry name" value="ABC_tran_Xtn"/>
    <property type="match status" value="1"/>
</dbReference>
<dbReference type="InterPro" id="IPR017871">
    <property type="entry name" value="ABC_transporter-like_CS"/>
</dbReference>
<feature type="compositionally biased region" description="Basic and acidic residues" evidence="6">
    <location>
        <begin position="559"/>
        <end position="576"/>
    </location>
</feature>
<comment type="caution">
    <text evidence="8">The sequence shown here is derived from an EMBL/GenBank/DDBJ whole genome shotgun (WGS) entry which is preliminary data.</text>
</comment>